<gene>
    <name evidence="8" type="ORF">DJ018_06345</name>
</gene>
<dbReference type="PANTHER" id="PTHR24422:SF10">
    <property type="entry name" value="CHEMOTAXIS PROTEIN METHYLTRANSFERASE 2"/>
    <property type="match status" value="1"/>
</dbReference>
<feature type="binding site" evidence="6">
    <location>
        <begin position="219"/>
        <end position="220"/>
    </location>
    <ligand>
        <name>S-adenosyl-L-methionine</name>
        <dbReference type="ChEBI" id="CHEBI:59789"/>
    </ligand>
</feature>
<dbReference type="InterPro" id="IPR000780">
    <property type="entry name" value="CheR_MeTrfase"/>
</dbReference>
<dbReference type="SUPFAM" id="SSF53335">
    <property type="entry name" value="S-adenosyl-L-methionine-dependent methyltransferases"/>
    <property type="match status" value="1"/>
</dbReference>
<feature type="binding site" evidence="6">
    <location>
        <position position="145"/>
    </location>
    <ligand>
        <name>S-adenosyl-L-methionine</name>
        <dbReference type="ChEBI" id="CHEBI:59789"/>
    </ligand>
</feature>
<evidence type="ECO:0000256" key="5">
    <source>
        <dbReference type="PIRNR" id="PIRNR000410"/>
    </source>
</evidence>
<dbReference type="SMART" id="SM00138">
    <property type="entry name" value="MeTrc"/>
    <property type="match status" value="1"/>
</dbReference>
<keyword evidence="2 5" id="KW-0489">Methyltransferase</keyword>
<proteinExistence type="predicted"/>
<sequence>MNQDPALKPADLERFCEFLYQRTGMVFGESKRYYIERRIADRVKATGSGHFSDWFATLRNRPGELEAMINAFTVNETYFYREDHQLRALSRSILPAIARTKGPGDKIRIWSVPCSTGEEPYSIAIWLLENWPMVDAYNVEIVGSDIDTEALQAARLGRFGDRALQRLPADVIQRYFEQRRPGEHEIIQDLKESVAFTPANLIEGDSVADQGGFEVIFCRNVLIYFDDAARARAVDNLYTALRPGGFICLGHTESMSRISDRFDTCRFEDAVVYRRPERRT</sequence>
<protein>
    <recommendedName>
        <fullName evidence="5">Chemotaxis protein methyltransferase</fullName>
        <ecNumber evidence="5">2.1.1.80</ecNumber>
    </recommendedName>
</protein>
<keyword evidence="3 5" id="KW-0808">Transferase</keyword>
<dbReference type="SUPFAM" id="SSF47757">
    <property type="entry name" value="Chemotaxis receptor methyltransferase CheR, N-terminal domain"/>
    <property type="match status" value="1"/>
</dbReference>
<feature type="binding site" evidence="6">
    <location>
        <position position="119"/>
    </location>
    <ligand>
        <name>S-adenosyl-L-methionine</name>
        <dbReference type="ChEBI" id="CHEBI:59789"/>
    </ligand>
</feature>
<dbReference type="InterPro" id="IPR029063">
    <property type="entry name" value="SAM-dependent_MTases_sf"/>
</dbReference>
<dbReference type="Pfam" id="PF01739">
    <property type="entry name" value="CheR"/>
    <property type="match status" value="1"/>
</dbReference>
<dbReference type="Gene3D" id="1.10.155.10">
    <property type="entry name" value="Chemotaxis receptor methyltransferase CheR, N-terminal domain"/>
    <property type="match status" value="1"/>
</dbReference>
<keyword evidence="9" id="KW-1185">Reference proteome</keyword>
<reference evidence="9" key="1">
    <citation type="submission" date="2018-05" db="EMBL/GenBank/DDBJ databases">
        <authorList>
            <person name="Li X."/>
        </authorList>
    </citation>
    <scope>NUCLEOTIDE SEQUENCE [LARGE SCALE GENOMIC DNA]</scope>
    <source>
        <strain evidence="9">YIM 73061</strain>
    </source>
</reference>
<evidence type="ECO:0000313" key="8">
    <source>
        <dbReference type="EMBL" id="RAK57549.1"/>
    </source>
</evidence>
<organism evidence="8 9">
    <name type="scientific">Phenylobacterium deserti</name>
    <dbReference type="NCBI Taxonomy" id="1914756"/>
    <lineage>
        <taxon>Bacteria</taxon>
        <taxon>Pseudomonadati</taxon>
        <taxon>Pseudomonadota</taxon>
        <taxon>Alphaproteobacteria</taxon>
        <taxon>Caulobacterales</taxon>
        <taxon>Caulobacteraceae</taxon>
        <taxon>Phenylobacterium</taxon>
    </lineage>
</organism>
<comment type="catalytic activity">
    <reaction evidence="1 5">
        <text>L-glutamyl-[protein] + S-adenosyl-L-methionine = [protein]-L-glutamate 5-O-methyl ester + S-adenosyl-L-homocysteine</text>
        <dbReference type="Rhea" id="RHEA:24452"/>
        <dbReference type="Rhea" id="RHEA-COMP:10208"/>
        <dbReference type="Rhea" id="RHEA-COMP:10311"/>
        <dbReference type="ChEBI" id="CHEBI:29973"/>
        <dbReference type="ChEBI" id="CHEBI:57856"/>
        <dbReference type="ChEBI" id="CHEBI:59789"/>
        <dbReference type="ChEBI" id="CHEBI:82795"/>
        <dbReference type="EC" id="2.1.1.80"/>
    </reaction>
</comment>
<name>A0A328ASN4_9CAUL</name>
<dbReference type="InterPro" id="IPR026024">
    <property type="entry name" value="Chemotaxis_MeTrfase_CheR"/>
</dbReference>
<evidence type="ECO:0000256" key="2">
    <source>
        <dbReference type="ARBA" id="ARBA00022603"/>
    </source>
</evidence>
<dbReference type="PROSITE" id="PS50123">
    <property type="entry name" value="CHER"/>
    <property type="match status" value="1"/>
</dbReference>
<comment type="caution">
    <text evidence="8">The sequence shown here is derived from an EMBL/GenBank/DDBJ whole genome shotgun (WGS) entry which is preliminary data.</text>
</comment>
<dbReference type="Pfam" id="PF03705">
    <property type="entry name" value="CheR_N"/>
    <property type="match status" value="1"/>
</dbReference>
<dbReference type="EC" id="2.1.1.80" evidence="5"/>
<evidence type="ECO:0000256" key="4">
    <source>
        <dbReference type="ARBA" id="ARBA00022691"/>
    </source>
</evidence>
<dbReference type="OrthoDB" id="9816309at2"/>
<feature type="domain" description="CheR-type methyltransferase" evidence="7">
    <location>
        <begin position="1"/>
        <end position="278"/>
    </location>
</feature>
<evidence type="ECO:0000256" key="6">
    <source>
        <dbReference type="PIRSR" id="PIRSR000410-1"/>
    </source>
</evidence>
<dbReference type="Gene3D" id="3.40.50.150">
    <property type="entry name" value="Vaccinia Virus protein VP39"/>
    <property type="match status" value="1"/>
</dbReference>
<dbReference type="Proteomes" id="UP000249725">
    <property type="component" value="Unassembled WGS sequence"/>
</dbReference>
<evidence type="ECO:0000259" key="7">
    <source>
        <dbReference type="PROSITE" id="PS50123"/>
    </source>
</evidence>
<feature type="binding site" evidence="6">
    <location>
        <position position="77"/>
    </location>
    <ligand>
        <name>S-adenosyl-L-methionine</name>
        <dbReference type="ChEBI" id="CHEBI:59789"/>
    </ligand>
</feature>
<dbReference type="GO" id="GO:0008983">
    <property type="term" value="F:protein-glutamate O-methyltransferase activity"/>
    <property type="evidence" value="ECO:0007669"/>
    <property type="project" value="UniProtKB-EC"/>
</dbReference>
<dbReference type="RefSeq" id="WP_111514000.1">
    <property type="nucleotide sequence ID" value="NZ_QFYR01000001.1"/>
</dbReference>
<feature type="binding site" evidence="6">
    <location>
        <position position="81"/>
    </location>
    <ligand>
        <name>S-adenosyl-L-methionine</name>
        <dbReference type="ChEBI" id="CHEBI:59789"/>
    </ligand>
</feature>
<feature type="binding site" evidence="6">
    <location>
        <begin position="200"/>
        <end position="201"/>
    </location>
    <ligand>
        <name>S-adenosyl-L-methionine</name>
        <dbReference type="ChEBI" id="CHEBI:59789"/>
    </ligand>
</feature>
<dbReference type="InterPro" id="IPR022641">
    <property type="entry name" value="CheR_N"/>
</dbReference>
<dbReference type="PANTHER" id="PTHR24422">
    <property type="entry name" value="CHEMOTAXIS PROTEIN METHYLTRANSFERASE"/>
    <property type="match status" value="1"/>
</dbReference>
<comment type="function">
    <text evidence="5">Methylation of the membrane-bound methyl-accepting chemotaxis proteins (MCP) to form gamma-glutamyl methyl ester residues in MCP.</text>
</comment>
<dbReference type="AlphaFoldDB" id="A0A328ASN4"/>
<evidence type="ECO:0000313" key="9">
    <source>
        <dbReference type="Proteomes" id="UP000249725"/>
    </source>
</evidence>
<evidence type="ECO:0000256" key="1">
    <source>
        <dbReference type="ARBA" id="ARBA00001541"/>
    </source>
</evidence>
<dbReference type="PRINTS" id="PR00996">
    <property type="entry name" value="CHERMTFRASE"/>
</dbReference>
<dbReference type="GO" id="GO:0032259">
    <property type="term" value="P:methylation"/>
    <property type="evidence" value="ECO:0007669"/>
    <property type="project" value="UniProtKB-KW"/>
</dbReference>
<dbReference type="EMBL" id="QFYR01000001">
    <property type="protein sequence ID" value="RAK57549.1"/>
    <property type="molecule type" value="Genomic_DNA"/>
</dbReference>
<dbReference type="PIRSF" id="PIRSF000410">
    <property type="entry name" value="CheR"/>
    <property type="match status" value="1"/>
</dbReference>
<keyword evidence="4 5" id="KW-0949">S-adenosyl-L-methionine</keyword>
<dbReference type="InterPro" id="IPR050903">
    <property type="entry name" value="Bact_Chemotaxis_MeTrfase"/>
</dbReference>
<accession>A0A328ASN4</accession>
<dbReference type="InterPro" id="IPR036804">
    <property type="entry name" value="CheR_N_sf"/>
</dbReference>
<feature type="binding site" evidence="6">
    <location>
        <position position="75"/>
    </location>
    <ligand>
        <name>S-adenosyl-L-methionine</name>
        <dbReference type="ChEBI" id="CHEBI:59789"/>
    </ligand>
</feature>
<evidence type="ECO:0000256" key="3">
    <source>
        <dbReference type="ARBA" id="ARBA00022679"/>
    </source>
</evidence>
<dbReference type="InterPro" id="IPR022642">
    <property type="entry name" value="CheR_C"/>
</dbReference>